<comment type="caution">
    <text evidence="2">The sequence shown here is derived from an EMBL/GenBank/DDBJ whole genome shotgun (WGS) entry which is preliminary data.</text>
</comment>
<dbReference type="Proteomes" id="UP000824083">
    <property type="component" value="Unassembled WGS sequence"/>
</dbReference>
<dbReference type="EMBL" id="DVMY01000091">
    <property type="protein sequence ID" value="HIU37793.1"/>
    <property type="molecule type" value="Genomic_DNA"/>
</dbReference>
<evidence type="ECO:0000256" key="1">
    <source>
        <dbReference type="SAM" id="SignalP"/>
    </source>
</evidence>
<keyword evidence="1" id="KW-0732">Signal</keyword>
<dbReference type="AlphaFoldDB" id="A0A9D1II68"/>
<sequence>MNRRFIPLLCLLSASYVWAENVSVDEAALAAQSVPRPDYGAMVTNEKRDDVVNKDFIGDTSSLSDLRGESGMGDLFTPGSDKANACLNQKDPECLAVQLVYQGGANKPELTEEEKDNILAAYENVIDNADQLVGESGSLVSMETHCETVSTVIPGLSGIEVCDEASAGIVSGTCSEGWAMEMGTRELYRCHTQAPSDTKVCHIDREALYHNENRYACVKAPAQFKDTKCTVPVTVDIQKTYPYQCRVEQTPASTQTCVKTLSVDIIPACPTDQRASVSLKPFTEVGYSGSASNLTAHVSYRCSDQMEVTVKFGTRVMGTFTQAPASFTKTNRIEFVISLAIIKKSNRDYYEVTITNTDKGKGTRTVTVELPILLPNHQEMDSWEVVCR</sequence>
<evidence type="ECO:0000313" key="3">
    <source>
        <dbReference type="Proteomes" id="UP000824083"/>
    </source>
</evidence>
<reference evidence="2" key="1">
    <citation type="submission" date="2020-10" db="EMBL/GenBank/DDBJ databases">
        <authorList>
            <person name="Gilroy R."/>
        </authorList>
    </citation>
    <scope>NUCLEOTIDE SEQUENCE</scope>
    <source>
        <strain evidence="2">7463</strain>
    </source>
</reference>
<name>A0A9D1II68_9BURK</name>
<protein>
    <recommendedName>
        <fullName evidence="4">Conjugal transfer protein TraN</fullName>
    </recommendedName>
</protein>
<reference evidence="2" key="2">
    <citation type="journal article" date="2021" name="PeerJ">
        <title>Extensive microbial diversity within the chicken gut microbiome revealed by metagenomics and culture.</title>
        <authorList>
            <person name="Gilroy R."/>
            <person name="Ravi A."/>
            <person name="Getino M."/>
            <person name="Pursley I."/>
            <person name="Horton D.L."/>
            <person name="Alikhan N.F."/>
            <person name="Baker D."/>
            <person name="Gharbi K."/>
            <person name="Hall N."/>
            <person name="Watson M."/>
            <person name="Adriaenssens E.M."/>
            <person name="Foster-Nyarko E."/>
            <person name="Jarju S."/>
            <person name="Secka A."/>
            <person name="Antonio M."/>
            <person name="Oren A."/>
            <person name="Chaudhuri R.R."/>
            <person name="La Ragione R."/>
            <person name="Hildebrand F."/>
            <person name="Pallen M.J."/>
        </authorList>
    </citation>
    <scope>NUCLEOTIDE SEQUENCE</scope>
    <source>
        <strain evidence="2">7463</strain>
    </source>
</reference>
<evidence type="ECO:0008006" key="4">
    <source>
        <dbReference type="Google" id="ProtNLM"/>
    </source>
</evidence>
<accession>A0A9D1II68</accession>
<proteinExistence type="predicted"/>
<organism evidence="2 3">
    <name type="scientific">Candidatus Aphodousia faecigallinarum</name>
    <dbReference type="NCBI Taxonomy" id="2840677"/>
    <lineage>
        <taxon>Bacteria</taxon>
        <taxon>Pseudomonadati</taxon>
        <taxon>Pseudomonadota</taxon>
        <taxon>Betaproteobacteria</taxon>
        <taxon>Burkholderiales</taxon>
        <taxon>Sutterellaceae</taxon>
        <taxon>Sutterellaceae incertae sedis</taxon>
        <taxon>Candidatus Aphodousia</taxon>
    </lineage>
</organism>
<evidence type="ECO:0000313" key="2">
    <source>
        <dbReference type="EMBL" id="HIU37793.1"/>
    </source>
</evidence>
<feature type="chain" id="PRO_5039653974" description="Conjugal transfer protein TraN" evidence="1">
    <location>
        <begin position="20"/>
        <end position="388"/>
    </location>
</feature>
<feature type="signal peptide" evidence="1">
    <location>
        <begin position="1"/>
        <end position="19"/>
    </location>
</feature>
<gene>
    <name evidence="2" type="ORF">IAC56_05915</name>
</gene>